<protein>
    <submittedName>
        <fullName evidence="1">Uncharacterized protein</fullName>
    </submittedName>
</protein>
<dbReference type="GeneID" id="70235584"/>
<dbReference type="RefSeq" id="XP_046060639.1">
    <property type="nucleotide sequence ID" value="XM_046204613.1"/>
</dbReference>
<dbReference type="OrthoDB" id="3990068at2759"/>
<reference evidence="1" key="2">
    <citation type="submission" date="2021-01" db="EMBL/GenBank/DDBJ databases">
        <authorList>
            <person name="Schikora-Tamarit M.A."/>
        </authorList>
    </citation>
    <scope>NUCLEOTIDE SEQUENCE</scope>
    <source>
        <strain evidence="1">CBS6075</strain>
    </source>
</reference>
<organism evidence="1 2">
    <name type="scientific">Ogataea philodendri</name>
    <dbReference type="NCBI Taxonomy" id="1378263"/>
    <lineage>
        <taxon>Eukaryota</taxon>
        <taxon>Fungi</taxon>
        <taxon>Dikarya</taxon>
        <taxon>Ascomycota</taxon>
        <taxon>Saccharomycotina</taxon>
        <taxon>Pichiomycetes</taxon>
        <taxon>Pichiales</taxon>
        <taxon>Pichiaceae</taxon>
        <taxon>Ogataea</taxon>
    </lineage>
</organism>
<gene>
    <name evidence="1" type="ORF">OGAPHI_003619</name>
</gene>
<dbReference type="Proteomes" id="UP000769157">
    <property type="component" value="Unassembled WGS sequence"/>
</dbReference>
<name>A0A9P8T4V1_9ASCO</name>
<reference evidence="1" key="1">
    <citation type="journal article" date="2021" name="Open Biol.">
        <title>Shared evolutionary footprints suggest mitochondrial oxidative damage underlies multiple complex I losses in fungi.</title>
        <authorList>
            <person name="Schikora-Tamarit M.A."/>
            <person name="Marcet-Houben M."/>
            <person name="Nosek J."/>
            <person name="Gabaldon T."/>
        </authorList>
    </citation>
    <scope>NUCLEOTIDE SEQUENCE</scope>
    <source>
        <strain evidence="1">CBS6075</strain>
    </source>
</reference>
<dbReference type="EMBL" id="JAEUBE010000295">
    <property type="protein sequence ID" value="KAH3665435.1"/>
    <property type="molecule type" value="Genomic_DNA"/>
</dbReference>
<dbReference type="AlphaFoldDB" id="A0A9P8T4V1"/>
<keyword evidence="2" id="KW-1185">Reference proteome</keyword>
<evidence type="ECO:0000313" key="1">
    <source>
        <dbReference type="EMBL" id="KAH3665435.1"/>
    </source>
</evidence>
<proteinExistence type="predicted"/>
<comment type="caution">
    <text evidence="1">The sequence shown here is derived from an EMBL/GenBank/DDBJ whole genome shotgun (WGS) entry which is preliminary data.</text>
</comment>
<evidence type="ECO:0000313" key="2">
    <source>
        <dbReference type="Proteomes" id="UP000769157"/>
    </source>
</evidence>
<accession>A0A9P8T4V1</accession>
<sequence>MNNTPFTVPPRCRLLDNFIQFAQEQRPKVSGPGSIKDIERAVGYQFFRFLSELSLTAFDGQQLQPQTAQLTLKLQLQFTGPDIFTTSMTSAAISYRYRVNVYLCFAAFDDSVDLSQFNKLVFECLISKVDLSRLRRLIYLRQNVILRYVSIGVKVKRRKTHQLPQIK</sequence>